<proteinExistence type="predicted"/>
<dbReference type="eggNOG" id="ENOG502RMF0">
    <property type="taxonomic scope" value="Eukaryota"/>
</dbReference>
<evidence type="ECO:0000256" key="1">
    <source>
        <dbReference type="SAM" id="MobiDB-lite"/>
    </source>
</evidence>
<feature type="compositionally biased region" description="Basic residues" evidence="1">
    <location>
        <begin position="113"/>
        <end position="122"/>
    </location>
</feature>
<dbReference type="OrthoDB" id="5403747at2759"/>
<evidence type="ECO:0000313" key="2">
    <source>
        <dbReference type="EMBL" id="EMD00096.1"/>
    </source>
</evidence>
<dbReference type="EMBL" id="KB445551">
    <property type="protein sequence ID" value="EMD00096.1"/>
    <property type="molecule type" value="Genomic_DNA"/>
</dbReference>
<name>M2NLR4_BAUPA</name>
<feature type="compositionally biased region" description="Acidic residues" evidence="1">
    <location>
        <begin position="133"/>
        <end position="142"/>
    </location>
</feature>
<keyword evidence="3" id="KW-1185">Reference proteome</keyword>
<dbReference type="AlphaFoldDB" id="M2NLR4"/>
<protein>
    <submittedName>
        <fullName evidence="2">Uncharacterized protein</fullName>
    </submittedName>
</protein>
<reference evidence="2 3" key="1">
    <citation type="journal article" date="2012" name="PLoS Pathog.">
        <title>Diverse lifestyles and strategies of plant pathogenesis encoded in the genomes of eighteen Dothideomycetes fungi.</title>
        <authorList>
            <person name="Ohm R.A."/>
            <person name="Feau N."/>
            <person name="Henrissat B."/>
            <person name="Schoch C.L."/>
            <person name="Horwitz B.A."/>
            <person name="Barry K.W."/>
            <person name="Condon B.J."/>
            <person name="Copeland A.C."/>
            <person name="Dhillon B."/>
            <person name="Glaser F."/>
            <person name="Hesse C.N."/>
            <person name="Kosti I."/>
            <person name="LaButti K."/>
            <person name="Lindquist E.A."/>
            <person name="Lucas S."/>
            <person name="Salamov A.A."/>
            <person name="Bradshaw R.E."/>
            <person name="Ciuffetti L."/>
            <person name="Hamelin R.C."/>
            <person name="Kema G.H.J."/>
            <person name="Lawrence C."/>
            <person name="Scott J.A."/>
            <person name="Spatafora J.W."/>
            <person name="Turgeon B.G."/>
            <person name="de Wit P.J.G.M."/>
            <person name="Zhong S."/>
            <person name="Goodwin S.B."/>
            <person name="Grigoriev I.V."/>
        </authorList>
    </citation>
    <scope>NUCLEOTIDE SEQUENCE [LARGE SCALE GENOMIC DNA]</scope>
    <source>
        <strain evidence="2 3">UAMH 10762</strain>
    </source>
</reference>
<evidence type="ECO:0000313" key="3">
    <source>
        <dbReference type="Proteomes" id="UP000011761"/>
    </source>
</evidence>
<dbReference type="KEGG" id="bcom:BAUCODRAFT_21756"/>
<dbReference type="HOGENOM" id="CLU_1618699_0_0_1"/>
<dbReference type="RefSeq" id="XP_007672596.1">
    <property type="nucleotide sequence ID" value="XM_007674406.1"/>
</dbReference>
<dbReference type="GeneID" id="19109803"/>
<organism evidence="2 3">
    <name type="scientific">Baudoinia panamericana (strain UAMH 10762)</name>
    <name type="common">Angels' share fungus</name>
    <name type="synonym">Baudoinia compniacensis (strain UAMH 10762)</name>
    <dbReference type="NCBI Taxonomy" id="717646"/>
    <lineage>
        <taxon>Eukaryota</taxon>
        <taxon>Fungi</taxon>
        <taxon>Dikarya</taxon>
        <taxon>Ascomycota</taxon>
        <taxon>Pezizomycotina</taxon>
        <taxon>Dothideomycetes</taxon>
        <taxon>Dothideomycetidae</taxon>
        <taxon>Mycosphaerellales</taxon>
        <taxon>Teratosphaeriaceae</taxon>
        <taxon>Baudoinia</taxon>
    </lineage>
</organism>
<dbReference type="Proteomes" id="UP000011761">
    <property type="component" value="Unassembled WGS sequence"/>
</dbReference>
<feature type="compositionally biased region" description="Basic and acidic residues" evidence="1">
    <location>
        <begin position="143"/>
        <end position="164"/>
    </location>
</feature>
<accession>M2NLR4</accession>
<feature type="region of interest" description="Disordered" evidence="1">
    <location>
        <begin position="77"/>
        <end position="164"/>
    </location>
</feature>
<sequence length="164" mass="16971">MPLNLTAKDQEILVMAFQCMENTKVSPLLSPTLMICNTVPIHTTTPVDNAKLAALGGYKNANTAGAVWGAVKKKMLSGGSGGGDATAIPTSSKKRTKASPDADADADAGTPSKKPRRGKGKGAKADSVVEGVGGEEDDDEEEGVKLAKEEGEEGIKEEDVVVYP</sequence>
<gene>
    <name evidence="2" type="ORF">BAUCODRAFT_21756</name>
</gene>